<reference evidence="1" key="1">
    <citation type="submission" date="2019-08" db="EMBL/GenBank/DDBJ databases">
        <authorList>
            <person name="Kucharzyk K."/>
            <person name="Murdoch R.W."/>
            <person name="Higgins S."/>
            <person name="Loffler F."/>
        </authorList>
    </citation>
    <scope>NUCLEOTIDE SEQUENCE</scope>
</reference>
<proteinExistence type="predicted"/>
<accession>A0A645HXH2</accession>
<evidence type="ECO:0000313" key="1">
    <source>
        <dbReference type="EMBL" id="MPN43306.1"/>
    </source>
</evidence>
<organism evidence="1">
    <name type="scientific">bioreactor metagenome</name>
    <dbReference type="NCBI Taxonomy" id="1076179"/>
    <lineage>
        <taxon>unclassified sequences</taxon>
        <taxon>metagenomes</taxon>
        <taxon>ecological metagenomes</taxon>
    </lineage>
</organism>
<comment type="caution">
    <text evidence="1">The sequence shown here is derived from an EMBL/GenBank/DDBJ whole genome shotgun (WGS) entry which is preliminary data.</text>
</comment>
<name>A0A645HXH2_9ZZZZ</name>
<dbReference type="AlphaFoldDB" id="A0A645HXH2"/>
<dbReference type="EMBL" id="VSSQ01101626">
    <property type="protein sequence ID" value="MPN43306.1"/>
    <property type="molecule type" value="Genomic_DNA"/>
</dbReference>
<sequence>MVIIINVSLLEINSSTGDKKNDDKRERSDEEAGEWNFYRRSIEQRIGSP</sequence>
<gene>
    <name evidence="1" type="ORF">SDC9_190865</name>
</gene>
<protein>
    <submittedName>
        <fullName evidence="1">Uncharacterized protein</fullName>
    </submittedName>
</protein>